<evidence type="ECO:0000313" key="25">
    <source>
        <dbReference type="EMBL" id="KAL2289135.1"/>
    </source>
</evidence>
<evidence type="ECO:0000256" key="12">
    <source>
        <dbReference type="ARBA" id="ARBA00022842"/>
    </source>
</evidence>
<dbReference type="NCBIfam" id="TIGR00574">
    <property type="entry name" value="dnl1"/>
    <property type="match status" value="1"/>
</dbReference>
<evidence type="ECO:0000256" key="10">
    <source>
        <dbReference type="ARBA" id="ARBA00022763"/>
    </source>
</evidence>
<feature type="domain" description="BRCT" evidence="24">
    <location>
        <begin position="940"/>
        <end position="1046"/>
    </location>
</feature>
<dbReference type="SUPFAM" id="SSF56091">
    <property type="entry name" value="DNA ligase/mRNA capping enzyme, catalytic domain"/>
    <property type="match status" value="1"/>
</dbReference>
<feature type="domain" description="BRCT" evidence="24">
    <location>
        <begin position="776"/>
        <end position="871"/>
    </location>
</feature>
<feature type="region of interest" description="Disordered" evidence="22">
    <location>
        <begin position="44"/>
        <end position="106"/>
    </location>
</feature>
<feature type="compositionally biased region" description="Basic and acidic residues" evidence="22">
    <location>
        <begin position="83"/>
        <end position="92"/>
    </location>
</feature>
<dbReference type="InterPro" id="IPR036420">
    <property type="entry name" value="BRCT_dom_sf"/>
</dbReference>
<evidence type="ECO:0000256" key="19">
    <source>
        <dbReference type="ARBA" id="ARBA00043870"/>
    </source>
</evidence>
<dbReference type="Gene3D" id="1.10.3260.10">
    <property type="entry name" value="DNA ligase, ATP-dependent, N-terminal domain"/>
    <property type="match status" value="1"/>
</dbReference>
<proteinExistence type="inferred from homology"/>
<dbReference type="Gene3D" id="3.40.50.10190">
    <property type="entry name" value="BRCT domain"/>
    <property type="match status" value="2"/>
</dbReference>
<dbReference type="EMBL" id="JBAWTH010000014">
    <property type="protein sequence ID" value="KAL2289135.1"/>
    <property type="molecule type" value="Genomic_DNA"/>
</dbReference>
<dbReference type="Pfam" id="PF16589">
    <property type="entry name" value="BRCT_2"/>
    <property type="match status" value="1"/>
</dbReference>
<evidence type="ECO:0000256" key="4">
    <source>
        <dbReference type="ARBA" id="ARBA00012727"/>
    </source>
</evidence>
<comment type="similarity">
    <text evidence="3 20">Belongs to the ATP-dependent DNA ligase family.</text>
</comment>
<dbReference type="SUPFAM" id="SSF52113">
    <property type="entry name" value="BRCT domain"/>
    <property type="match status" value="2"/>
</dbReference>
<evidence type="ECO:0000256" key="8">
    <source>
        <dbReference type="ARBA" id="ARBA00022737"/>
    </source>
</evidence>
<keyword evidence="14" id="KW-0234">DNA repair</keyword>
<dbReference type="Gene3D" id="3.30.470.30">
    <property type="entry name" value="DNA ligase/mRNA capping enzyme"/>
    <property type="match status" value="1"/>
</dbReference>
<keyword evidence="11" id="KW-0067">ATP-binding</keyword>
<keyword evidence="8" id="KW-0677">Repeat</keyword>
<dbReference type="PROSITE" id="PS50172">
    <property type="entry name" value="BRCT"/>
    <property type="match status" value="2"/>
</dbReference>
<dbReference type="CDD" id="cd07903">
    <property type="entry name" value="Adenylation_DNA_ligase_IV"/>
    <property type="match status" value="1"/>
</dbReference>
<sequence>MTWRGRRDKPPGSTSLQAHARRAPRLPATVLAATIYLHPKELQHGLNSSAHPNPSQPHVRLGCTGTSPTMSQHSDQDPSPSEAVRDEEDRMSIDGPQTPQPPINHSPTLLFGDLVKHLFEKLKQGPAPRPVPGRKPTSQRVHRDDALQDFFSLWRKEVGNDVYPAMRLILPHVDKERPMYGLKEQTIAKLVIKLVEITETSKAAMSLSAWKLPGDTAASRMAGDFAGRCFVVFNDRPRRRDYGDMRIAEVNELLDELAAASGQAEQMPIFEEFYGRMCAEELQWLIRIILKQMKIGATERSVLRAWNPDAFDLFNIHSSLRHSCWHLWDPETRLNEDDQKLQIMHNFLPQLAPTASNANTWDKVIQQLGISEEKPEFYMEEKVDGERMQMHMQVKDGGGYEFKFWSRKGKDYTYLYGSSLDDNNSALTRHLGGAFDSRLTNCILDGEMIGFDPKKGQMVTFGTLKTAAIHAQQKPHDEESPRPLFRVFDLVYWNDRDFRKQPLWNRRRSLELIIKDVPGRFEIHPYLTCTSPSEIEPYLRKIIQDSSEGIMLKNPSSGYVLNDRPWVWIKVKPDYMKEFGESLDCVIIGGYYGTGRRGGILSSFLCGLRASKQEIKNGTTHPEKFFSFFKVGGGIKQEDYEDIQRLLPEEKWHDWSPKSARQYIELAGGERYLERPDRWIRPSESIVIEVKAATVEDSNSFSVRKTLRFPRFRSIRADKKWTDALDIDEWNELRYQVKEEENQRKEIQLENKKKRAAKKQKLGLTLDDNNDAVTMEKSKLFEGKSFYIPTKSQSLDMEKTELEVLVRENGGSIVNHAARVAEGNAIALADRDPRLVRSMLKLEGVDFVISPKWVVDCIKQQCLLPYEDEHLYIAPDDMRALAAENNDQYGDSYCRDLDADDMEKLFALMKESHKSDGISDFDKNAFYDQLEARGHELPRSRGYVFRRCRVYLAQVEGQENPLTTARLEAWVRFGCGEVADDLDDGVVTHVVVVSLEDEAGAKKVADEIRTRVSKRKSLKRPYVVTEKWMEKCWEEETLVAEEPYFI</sequence>
<dbReference type="Gene3D" id="2.40.50.140">
    <property type="entry name" value="Nucleic acid-binding proteins"/>
    <property type="match status" value="1"/>
</dbReference>
<dbReference type="InterPro" id="IPR029710">
    <property type="entry name" value="LIG4"/>
</dbReference>
<dbReference type="InterPro" id="IPR012340">
    <property type="entry name" value="NA-bd_OB-fold"/>
</dbReference>
<evidence type="ECO:0000256" key="16">
    <source>
        <dbReference type="ARBA" id="ARBA00030676"/>
    </source>
</evidence>
<keyword evidence="21" id="KW-0175">Coiled coil</keyword>
<dbReference type="PANTHER" id="PTHR45997">
    <property type="entry name" value="DNA LIGASE 4"/>
    <property type="match status" value="1"/>
</dbReference>
<evidence type="ECO:0000256" key="9">
    <source>
        <dbReference type="ARBA" id="ARBA00022741"/>
    </source>
</evidence>
<feature type="compositionally biased region" description="Polar residues" evidence="22">
    <location>
        <begin position="64"/>
        <end position="79"/>
    </location>
</feature>
<dbReference type="InterPro" id="IPR012309">
    <property type="entry name" value="DNA_ligase_ATP-dep_C"/>
</dbReference>
<dbReference type="SUPFAM" id="SSF117018">
    <property type="entry name" value="ATP-dependent DNA ligase DNA-binding domain"/>
    <property type="match status" value="1"/>
</dbReference>
<dbReference type="InterPro" id="IPR036599">
    <property type="entry name" value="DNA_ligase_N_sf"/>
</dbReference>
<evidence type="ECO:0000256" key="20">
    <source>
        <dbReference type="RuleBase" id="RU004196"/>
    </source>
</evidence>
<dbReference type="Pfam" id="PF04675">
    <property type="entry name" value="DNA_ligase_A_N"/>
    <property type="match status" value="1"/>
</dbReference>
<evidence type="ECO:0000256" key="22">
    <source>
        <dbReference type="SAM" id="MobiDB-lite"/>
    </source>
</evidence>
<evidence type="ECO:0000256" key="2">
    <source>
        <dbReference type="ARBA" id="ARBA00004123"/>
    </source>
</evidence>
<reference evidence="25 26" key="1">
    <citation type="submission" date="2024-03" db="EMBL/GenBank/DDBJ databases">
        <title>A high-quality draft genome sequence of Diaporthe vaccinii, a causative agent of upright dieback and viscid rot disease in cranberry plants.</title>
        <authorList>
            <person name="Sarrasin M."/>
            <person name="Lang B.F."/>
            <person name="Burger G."/>
        </authorList>
    </citation>
    <scope>NUCLEOTIDE SEQUENCE [LARGE SCALE GENOMIC DNA]</scope>
    <source>
        <strain evidence="25 26">IS7</strain>
    </source>
</reference>
<dbReference type="InterPro" id="IPR044125">
    <property type="entry name" value="Adenylation_DNA_ligase_IV"/>
</dbReference>
<keyword evidence="26" id="KW-1185">Reference proteome</keyword>
<evidence type="ECO:0000313" key="26">
    <source>
        <dbReference type="Proteomes" id="UP001600888"/>
    </source>
</evidence>
<comment type="catalytic activity">
    <reaction evidence="18">
        <text>ATP + (deoxyribonucleotide)n-3'-hydroxyl + 5'-phospho-(deoxyribonucleotide)m = (deoxyribonucleotide)n+m + AMP + diphosphate.</text>
        <dbReference type="EC" id="6.5.1.1"/>
    </reaction>
</comment>
<comment type="subcellular location">
    <subcellularLocation>
        <location evidence="2">Nucleus</location>
    </subcellularLocation>
</comment>
<evidence type="ECO:0000256" key="21">
    <source>
        <dbReference type="SAM" id="Coils"/>
    </source>
</evidence>
<evidence type="ECO:0000256" key="17">
    <source>
        <dbReference type="ARBA" id="ARBA00031942"/>
    </source>
</evidence>
<dbReference type="Proteomes" id="UP001600888">
    <property type="component" value="Unassembled WGS sequence"/>
</dbReference>
<evidence type="ECO:0000256" key="5">
    <source>
        <dbReference type="ARBA" id="ARBA00022073"/>
    </source>
</evidence>
<dbReference type="SMART" id="SM00292">
    <property type="entry name" value="BRCT"/>
    <property type="match status" value="2"/>
</dbReference>
<keyword evidence="7" id="KW-0479">Metal-binding</keyword>
<accession>A0ABR4F3N1</accession>
<comment type="function">
    <text evidence="19">DNA ligase involved in DNA non-homologous end joining (NHEJ); required for double-strand break (DSB) repair.</text>
</comment>
<comment type="cofactor">
    <cofactor evidence="1">
        <name>Mg(2+)</name>
        <dbReference type="ChEBI" id="CHEBI:18420"/>
    </cofactor>
</comment>
<feature type="region of interest" description="Disordered" evidence="22">
    <location>
        <begin position="1"/>
        <end position="25"/>
    </location>
</feature>
<feature type="coiled-coil region" evidence="21">
    <location>
        <begin position="730"/>
        <end position="762"/>
    </location>
</feature>
<name>A0ABR4F3N1_9PEZI</name>
<evidence type="ECO:0000256" key="1">
    <source>
        <dbReference type="ARBA" id="ARBA00001946"/>
    </source>
</evidence>
<dbReference type="PROSITE" id="PS50160">
    <property type="entry name" value="DNA_LIGASE_A3"/>
    <property type="match status" value="1"/>
</dbReference>
<organism evidence="25 26">
    <name type="scientific">Diaporthe vaccinii</name>
    <dbReference type="NCBI Taxonomy" id="105482"/>
    <lineage>
        <taxon>Eukaryota</taxon>
        <taxon>Fungi</taxon>
        <taxon>Dikarya</taxon>
        <taxon>Ascomycota</taxon>
        <taxon>Pezizomycotina</taxon>
        <taxon>Sordariomycetes</taxon>
        <taxon>Sordariomycetidae</taxon>
        <taxon>Diaporthales</taxon>
        <taxon>Diaporthaceae</taxon>
        <taxon>Diaporthe</taxon>
        <taxon>Diaporthe eres species complex</taxon>
    </lineage>
</organism>
<dbReference type="InterPro" id="IPR000977">
    <property type="entry name" value="DNA_ligase_ATP-dep"/>
</dbReference>
<evidence type="ECO:0000256" key="7">
    <source>
        <dbReference type="ARBA" id="ARBA00022723"/>
    </source>
</evidence>
<keyword evidence="15" id="KW-0539">Nucleus</keyword>
<dbReference type="Pfam" id="PF01068">
    <property type="entry name" value="DNA_ligase_A_M"/>
    <property type="match status" value="1"/>
</dbReference>
<keyword evidence="9" id="KW-0547">Nucleotide-binding</keyword>
<keyword evidence="12" id="KW-0460">Magnesium</keyword>
<evidence type="ECO:0000256" key="18">
    <source>
        <dbReference type="ARBA" id="ARBA00034003"/>
    </source>
</evidence>
<dbReference type="InterPro" id="IPR012308">
    <property type="entry name" value="DNA_ligase_ATP-dep_N"/>
</dbReference>
<dbReference type="EC" id="6.5.1.1" evidence="4"/>
<dbReference type="InterPro" id="IPR001357">
    <property type="entry name" value="BRCT_dom"/>
</dbReference>
<keyword evidence="6" id="KW-0436">Ligase</keyword>
<protein>
    <recommendedName>
        <fullName evidence="5">DNA ligase 4</fullName>
        <ecNumber evidence="4">6.5.1.1</ecNumber>
    </recommendedName>
    <alternativeName>
        <fullName evidence="17">DNA ligase IV</fullName>
    </alternativeName>
    <alternativeName>
        <fullName evidence="16">Polydeoxyribonucleotide synthase [ATP] 4</fullName>
    </alternativeName>
</protein>
<feature type="domain" description="ATP-dependent DNA ligase family profile" evidence="23">
    <location>
        <begin position="476"/>
        <end position="610"/>
    </location>
</feature>
<dbReference type="Pfam" id="PF04679">
    <property type="entry name" value="DNA_ligase_A_C"/>
    <property type="match status" value="1"/>
</dbReference>
<evidence type="ECO:0000256" key="13">
    <source>
        <dbReference type="ARBA" id="ARBA00023172"/>
    </source>
</evidence>
<dbReference type="InterPro" id="IPR012310">
    <property type="entry name" value="DNA_ligase_ATP-dep_cent"/>
</dbReference>
<evidence type="ECO:0000259" key="23">
    <source>
        <dbReference type="PROSITE" id="PS50160"/>
    </source>
</evidence>
<keyword evidence="10" id="KW-0227">DNA damage</keyword>
<evidence type="ECO:0000256" key="6">
    <source>
        <dbReference type="ARBA" id="ARBA00022598"/>
    </source>
</evidence>
<keyword evidence="13" id="KW-0233">DNA recombination</keyword>
<evidence type="ECO:0000256" key="11">
    <source>
        <dbReference type="ARBA" id="ARBA00022840"/>
    </source>
</evidence>
<dbReference type="PANTHER" id="PTHR45997:SF1">
    <property type="entry name" value="DNA LIGASE 4"/>
    <property type="match status" value="1"/>
</dbReference>
<gene>
    <name evidence="25" type="ORF">FJTKL_02941</name>
</gene>
<evidence type="ECO:0000256" key="3">
    <source>
        <dbReference type="ARBA" id="ARBA00007572"/>
    </source>
</evidence>
<evidence type="ECO:0000256" key="15">
    <source>
        <dbReference type="ARBA" id="ARBA00023242"/>
    </source>
</evidence>
<dbReference type="SUPFAM" id="SSF50249">
    <property type="entry name" value="Nucleic acid-binding proteins"/>
    <property type="match status" value="1"/>
</dbReference>
<comment type="caution">
    <text evidence="25">The sequence shown here is derived from an EMBL/GenBank/DDBJ whole genome shotgun (WGS) entry which is preliminary data.</text>
</comment>
<evidence type="ECO:0000259" key="24">
    <source>
        <dbReference type="PROSITE" id="PS50172"/>
    </source>
</evidence>
<evidence type="ECO:0000256" key="14">
    <source>
        <dbReference type="ARBA" id="ARBA00023204"/>
    </source>
</evidence>